<feature type="non-terminal residue" evidence="7">
    <location>
        <position position="159"/>
    </location>
</feature>
<reference evidence="7 8" key="1">
    <citation type="journal article" date="2021" name="Sci. Rep.">
        <title>Genome sequencing of the multicellular alga Astrephomene provides insights into convergent evolution of germ-soma differentiation.</title>
        <authorList>
            <person name="Yamashita S."/>
            <person name="Yamamoto K."/>
            <person name="Matsuzaki R."/>
            <person name="Suzuki S."/>
            <person name="Yamaguchi H."/>
            <person name="Hirooka S."/>
            <person name="Minakuchi Y."/>
            <person name="Miyagishima S."/>
            <person name="Kawachi M."/>
            <person name="Toyoda A."/>
            <person name="Nozaki H."/>
        </authorList>
    </citation>
    <scope>NUCLEOTIDE SEQUENCE [LARGE SCALE GENOMIC DNA]</scope>
    <source>
        <strain evidence="7 8">NIES-4017</strain>
    </source>
</reference>
<evidence type="ECO:0000256" key="6">
    <source>
        <dbReference type="PROSITE-ProRule" id="PRU00103"/>
    </source>
</evidence>
<dbReference type="Proteomes" id="UP001054857">
    <property type="component" value="Unassembled WGS sequence"/>
</dbReference>
<evidence type="ECO:0000313" key="8">
    <source>
        <dbReference type="Proteomes" id="UP001054857"/>
    </source>
</evidence>
<keyword evidence="4" id="KW-0677">Repeat</keyword>
<dbReference type="InterPro" id="IPR016024">
    <property type="entry name" value="ARM-type_fold"/>
</dbReference>
<keyword evidence="3" id="KW-0963">Cytoplasm</keyword>
<dbReference type="AlphaFoldDB" id="A0AAD3HMV3"/>
<evidence type="ECO:0000313" key="7">
    <source>
        <dbReference type="EMBL" id="GFR46416.1"/>
    </source>
</evidence>
<sequence>REAALEVIHWVARFKPKQLSRSKEQVRALVGALCTMAAEPPPPDLDPEDEGTLPPAKLATQALDSVALHLPAQCVYPAVLSFAREALSSPSRAHREAALTALAVVFEGCAEPLRKRLKDVMPLLLAGLRDPEAPVRGAAAFALGMAAEFLQPHIVEYYK</sequence>
<dbReference type="InterPro" id="IPR011989">
    <property type="entry name" value="ARM-like"/>
</dbReference>
<dbReference type="InterPro" id="IPR021133">
    <property type="entry name" value="HEAT_type_2"/>
</dbReference>
<dbReference type="Pfam" id="PF13513">
    <property type="entry name" value="HEAT_EZ"/>
    <property type="match status" value="1"/>
</dbReference>
<feature type="repeat" description="HEAT" evidence="6">
    <location>
        <begin position="120"/>
        <end position="158"/>
    </location>
</feature>
<name>A0AAD3HMV3_9CHLO</name>
<dbReference type="EMBL" id="BMAR01000014">
    <property type="protein sequence ID" value="GFR46416.1"/>
    <property type="molecule type" value="Genomic_DNA"/>
</dbReference>
<protein>
    <recommendedName>
        <fullName evidence="9">Translational activator GCN1</fullName>
    </recommendedName>
</protein>
<keyword evidence="8" id="KW-1185">Reference proteome</keyword>
<evidence type="ECO:0000256" key="4">
    <source>
        <dbReference type="ARBA" id="ARBA00022737"/>
    </source>
</evidence>
<organism evidence="7 8">
    <name type="scientific">Astrephomene gubernaculifera</name>
    <dbReference type="NCBI Taxonomy" id="47775"/>
    <lineage>
        <taxon>Eukaryota</taxon>
        <taxon>Viridiplantae</taxon>
        <taxon>Chlorophyta</taxon>
        <taxon>core chlorophytes</taxon>
        <taxon>Chlorophyceae</taxon>
        <taxon>CS clade</taxon>
        <taxon>Chlamydomonadales</taxon>
        <taxon>Astrephomenaceae</taxon>
        <taxon>Astrephomene</taxon>
    </lineage>
</organism>
<evidence type="ECO:0000256" key="1">
    <source>
        <dbReference type="ARBA" id="ARBA00004496"/>
    </source>
</evidence>
<dbReference type="SUPFAM" id="SSF48371">
    <property type="entry name" value="ARM repeat"/>
    <property type="match status" value="1"/>
</dbReference>
<evidence type="ECO:0000256" key="3">
    <source>
        <dbReference type="ARBA" id="ARBA00022490"/>
    </source>
</evidence>
<dbReference type="GO" id="GO:0006606">
    <property type="term" value="P:protein import into nucleus"/>
    <property type="evidence" value="ECO:0007669"/>
    <property type="project" value="InterPro"/>
</dbReference>
<keyword evidence="2" id="KW-0813">Transport</keyword>
<accession>A0AAD3HMV3</accession>
<proteinExistence type="predicted"/>
<comment type="subcellular location">
    <subcellularLocation>
        <location evidence="1">Cytoplasm</location>
    </subcellularLocation>
</comment>
<dbReference type="GO" id="GO:0005737">
    <property type="term" value="C:cytoplasm"/>
    <property type="evidence" value="ECO:0007669"/>
    <property type="project" value="UniProtKB-SubCell"/>
</dbReference>
<evidence type="ECO:0000256" key="5">
    <source>
        <dbReference type="ARBA" id="ARBA00022927"/>
    </source>
</evidence>
<evidence type="ECO:0000256" key="2">
    <source>
        <dbReference type="ARBA" id="ARBA00022448"/>
    </source>
</evidence>
<keyword evidence="5" id="KW-0653">Protein transport</keyword>
<evidence type="ECO:0008006" key="9">
    <source>
        <dbReference type="Google" id="ProtNLM"/>
    </source>
</evidence>
<dbReference type="PROSITE" id="PS50077">
    <property type="entry name" value="HEAT_REPEAT"/>
    <property type="match status" value="1"/>
</dbReference>
<dbReference type="Gene3D" id="1.25.10.10">
    <property type="entry name" value="Leucine-rich Repeat Variant"/>
    <property type="match status" value="1"/>
</dbReference>
<comment type="caution">
    <text evidence="7">The sequence shown here is derived from an EMBL/GenBank/DDBJ whole genome shotgun (WGS) entry which is preliminary data.</text>
</comment>
<dbReference type="PANTHER" id="PTHR10527">
    <property type="entry name" value="IMPORTIN BETA"/>
    <property type="match status" value="1"/>
</dbReference>
<gene>
    <name evidence="7" type="ORF">Agub_g7998</name>
</gene>
<dbReference type="InterPro" id="IPR040122">
    <property type="entry name" value="Importin_beta"/>
</dbReference>
<feature type="non-terminal residue" evidence="7">
    <location>
        <position position="1"/>
    </location>
</feature>